<reference evidence="3" key="1">
    <citation type="journal article" date="2015" name="Nat. Genet.">
        <title>The genome and transcriptome of the zoonotic hookworm Ancylostoma ceylanicum identify infection-specific gene families.</title>
        <authorList>
            <person name="Schwarz E.M."/>
            <person name="Hu Y."/>
            <person name="Antoshechkin I."/>
            <person name="Miller M.M."/>
            <person name="Sternberg P.W."/>
            <person name="Aroian R.V."/>
        </authorList>
    </citation>
    <scope>NUCLEOTIDE SEQUENCE</scope>
    <source>
        <strain evidence="3">HY135</strain>
    </source>
</reference>
<organism evidence="2 3">
    <name type="scientific">Ancylostoma ceylanicum</name>
    <dbReference type="NCBI Taxonomy" id="53326"/>
    <lineage>
        <taxon>Eukaryota</taxon>
        <taxon>Metazoa</taxon>
        <taxon>Ecdysozoa</taxon>
        <taxon>Nematoda</taxon>
        <taxon>Chromadorea</taxon>
        <taxon>Rhabditida</taxon>
        <taxon>Rhabditina</taxon>
        <taxon>Rhabditomorpha</taxon>
        <taxon>Strongyloidea</taxon>
        <taxon>Ancylostomatidae</taxon>
        <taxon>Ancylostomatinae</taxon>
        <taxon>Ancylostoma</taxon>
    </lineage>
</organism>
<evidence type="ECO:0000313" key="2">
    <source>
        <dbReference type="EMBL" id="EYC15211.1"/>
    </source>
</evidence>
<accession>A0A016UJX4</accession>
<feature type="region of interest" description="Disordered" evidence="1">
    <location>
        <begin position="68"/>
        <end position="92"/>
    </location>
</feature>
<protein>
    <submittedName>
        <fullName evidence="2">Uncharacterized protein</fullName>
    </submittedName>
</protein>
<proteinExistence type="predicted"/>
<name>A0A016UJX4_9BILA</name>
<evidence type="ECO:0000313" key="3">
    <source>
        <dbReference type="Proteomes" id="UP000024635"/>
    </source>
</evidence>
<comment type="caution">
    <text evidence="2">The sequence shown here is derived from an EMBL/GenBank/DDBJ whole genome shotgun (WGS) entry which is preliminary data.</text>
</comment>
<keyword evidence="3" id="KW-1185">Reference proteome</keyword>
<dbReference type="AlphaFoldDB" id="A0A016UJX4"/>
<sequence length="92" mass="9998">MIGSALVETRGYGSAMAKQWKTSGYGSALAKQRCKRHGTRLPWSRRAENARIRVHLGQAVVKTYGCGSADGGAKKAPENESTEVGWIHPDQQ</sequence>
<dbReference type="EMBL" id="JARK01001373">
    <property type="protein sequence ID" value="EYC15211.1"/>
    <property type="molecule type" value="Genomic_DNA"/>
</dbReference>
<dbReference type="Proteomes" id="UP000024635">
    <property type="component" value="Unassembled WGS sequence"/>
</dbReference>
<evidence type="ECO:0000256" key="1">
    <source>
        <dbReference type="SAM" id="MobiDB-lite"/>
    </source>
</evidence>
<gene>
    <name evidence="2" type="primary">Acey_s0037.g3386</name>
    <name evidence="2" type="ORF">Y032_0037g3386</name>
</gene>